<dbReference type="GO" id="GO:0000160">
    <property type="term" value="P:phosphorelay signal transduction system"/>
    <property type="evidence" value="ECO:0007669"/>
    <property type="project" value="UniProtKB-KW"/>
</dbReference>
<evidence type="ECO:0000313" key="11">
    <source>
        <dbReference type="EMBL" id="OXM16970.1"/>
    </source>
</evidence>
<name>A0A229P4D5_9BACL</name>
<dbReference type="GO" id="GO:0003700">
    <property type="term" value="F:DNA-binding transcription factor activity"/>
    <property type="evidence" value="ECO:0007669"/>
    <property type="project" value="InterPro"/>
</dbReference>
<evidence type="ECO:0000256" key="1">
    <source>
        <dbReference type="ARBA" id="ARBA00004496"/>
    </source>
</evidence>
<accession>A0A229P4D5</accession>
<proteinExistence type="predicted"/>
<dbReference type="InterPro" id="IPR020449">
    <property type="entry name" value="Tscrpt_reg_AraC-type_HTH"/>
</dbReference>
<dbReference type="Proteomes" id="UP000215145">
    <property type="component" value="Unassembled WGS sequence"/>
</dbReference>
<evidence type="ECO:0000259" key="10">
    <source>
        <dbReference type="PROSITE" id="PS50110"/>
    </source>
</evidence>
<dbReference type="EMBL" id="NMUQ01000001">
    <property type="protein sequence ID" value="OXM16970.1"/>
    <property type="molecule type" value="Genomic_DNA"/>
</dbReference>
<evidence type="ECO:0000256" key="4">
    <source>
        <dbReference type="ARBA" id="ARBA00023012"/>
    </source>
</evidence>
<dbReference type="PANTHER" id="PTHR42713:SF3">
    <property type="entry name" value="TRANSCRIPTIONAL REGULATORY PROTEIN HPTR"/>
    <property type="match status" value="1"/>
</dbReference>
<dbReference type="Gene3D" id="3.40.50.2300">
    <property type="match status" value="1"/>
</dbReference>
<keyword evidence="12" id="KW-1185">Reference proteome</keyword>
<sequence>MEPMPRVLIVDDEEMIRAGLSEMIPRLLPEWEVAGACPDAESAWEAIQVLDPDLVLLDIGMPGESGLVLASKLDKLKPDTEIIMLTGYDRFEYIQSALRSGVSEYLLKPVQRDELKESIVKVGEKIAKRNWQSSRMLVQALSEWVVAGEEQALQTLRDLLASEGHLGHGLSYQLRMMMYVKSDTGSKGRDQEERHARASGNVDELKLSGADIRKWAIVPLAKACDLLFLVGERLEQSPPSAGEGLTGEGLLIACSDPVADPSELPLMFRKVQERLLRSILDGESMSVEEMDRLSRLTVALEMNDLAGTVTVLRKGMEVWRGMEPFQSLRGIFRLIAFFAGPQAHRLKSKLLKQMQPATDELTSRMVFAYDPIILPQEMEKFIERIALLQPHAPEDRKVIGKVKEIIRTEFANPDFTLEQVASNVYLNATYLSELFKESTGQKFIDYVTEVRLSEARRMLLETDMKMGEVCASVGYTSSKYFSTLFRKRFDVTPTQYRENGTSQKMENLT</sequence>
<protein>
    <recommendedName>
        <fullName evidence="13">DNA-binding response regulator</fullName>
    </recommendedName>
</protein>
<keyword evidence="3 8" id="KW-0597">Phosphoprotein</keyword>
<dbReference type="OrthoDB" id="9802426at2"/>
<evidence type="ECO:0000256" key="6">
    <source>
        <dbReference type="ARBA" id="ARBA00023125"/>
    </source>
</evidence>
<keyword evidence="4" id="KW-0902">Two-component regulatory system</keyword>
<dbReference type="InterPro" id="IPR018062">
    <property type="entry name" value="HTH_AraC-typ_CS"/>
</dbReference>
<dbReference type="SUPFAM" id="SSF52172">
    <property type="entry name" value="CheY-like"/>
    <property type="match status" value="1"/>
</dbReference>
<evidence type="ECO:0000256" key="7">
    <source>
        <dbReference type="ARBA" id="ARBA00023163"/>
    </source>
</evidence>
<dbReference type="SMART" id="SM00342">
    <property type="entry name" value="HTH_ARAC"/>
    <property type="match status" value="1"/>
</dbReference>
<dbReference type="PRINTS" id="PR00032">
    <property type="entry name" value="HTHARAC"/>
</dbReference>
<dbReference type="InterPro" id="IPR011006">
    <property type="entry name" value="CheY-like_superfamily"/>
</dbReference>
<keyword evidence="2" id="KW-0963">Cytoplasm</keyword>
<evidence type="ECO:0000256" key="8">
    <source>
        <dbReference type="PROSITE-ProRule" id="PRU00169"/>
    </source>
</evidence>
<dbReference type="InterPro" id="IPR001789">
    <property type="entry name" value="Sig_transdc_resp-reg_receiver"/>
</dbReference>
<keyword evidence="6" id="KW-0238">DNA-binding</keyword>
<gene>
    <name evidence="11" type="ORF">CGZ75_10155</name>
</gene>
<dbReference type="PROSITE" id="PS00041">
    <property type="entry name" value="HTH_ARAC_FAMILY_1"/>
    <property type="match status" value="1"/>
</dbReference>
<dbReference type="InterPro" id="IPR051552">
    <property type="entry name" value="HptR"/>
</dbReference>
<dbReference type="Pfam" id="PF00072">
    <property type="entry name" value="Response_reg"/>
    <property type="match status" value="1"/>
</dbReference>
<keyword evidence="7" id="KW-0804">Transcription</keyword>
<dbReference type="PROSITE" id="PS01124">
    <property type="entry name" value="HTH_ARAC_FAMILY_2"/>
    <property type="match status" value="1"/>
</dbReference>
<dbReference type="SMART" id="SM00448">
    <property type="entry name" value="REC"/>
    <property type="match status" value="1"/>
</dbReference>
<dbReference type="AlphaFoldDB" id="A0A229P4D5"/>
<evidence type="ECO:0000313" key="12">
    <source>
        <dbReference type="Proteomes" id="UP000215145"/>
    </source>
</evidence>
<dbReference type="GO" id="GO:0005737">
    <property type="term" value="C:cytoplasm"/>
    <property type="evidence" value="ECO:0007669"/>
    <property type="project" value="UniProtKB-SubCell"/>
</dbReference>
<dbReference type="PROSITE" id="PS50110">
    <property type="entry name" value="RESPONSE_REGULATORY"/>
    <property type="match status" value="1"/>
</dbReference>
<dbReference type="GO" id="GO:0043565">
    <property type="term" value="F:sequence-specific DNA binding"/>
    <property type="evidence" value="ECO:0007669"/>
    <property type="project" value="InterPro"/>
</dbReference>
<reference evidence="11 12" key="1">
    <citation type="submission" date="2017-07" db="EMBL/GenBank/DDBJ databases">
        <title>Paenibacillus herberti R33 genome sequencing and assembly.</title>
        <authorList>
            <person name="Su W."/>
        </authorList>
    </citation>
    <scope>NUCLEOTIDE SEQUENCE [LARGE SCALE GENOMIC DNA]</scope>
    <source>
        <strain evidence="11 12">R33</strain>
    </source>
</reference>
<feature type="domain" description="HTH araC/xylS-type" evidence="9">
    <location>
        <begin position="400"/>
        <end position="499"/>
    </location>
</feature>
<evidence type="ECO:0000256" key="3">
    <source>
        <dbReference type="ARBA" id="ARBA00022553"/>
    </source>
</evidence>
<evidence type="ECO:0008006" key="13">
    <source>
        <dbReference type="Google" id="ProtNLM"/>
    </source>
</evidence>
<keyword evidence="5" id="KW-0805">Transcription regulation</keyword>
<comment type="caution">
    <text evidence="11">The sequence shown here is derived from an EMBL/GenBank/DDBJ whole genome shotgun (WGS) entry which is preliminary data.</text>
</comment>
<feature type="modified residue" description="4-aspartylphosphate" evidence="8">
    <location>
        <position position="58"/>
    </location>
</feature>
<dbReference type="InterPro" id="IPR009057">
    <property type="entry name" value="Homeodomain-like_sf"/>
</dbReference>
<dbReference type="InterPro" id="IPR018060">
    <property type="entry name" value="HTH_AraC"/>
</dbReference>
<dbReference type="PANTHER" id="PTHR42713">
    <property type="entry name" value="HISTIDINE KINASE-RELATED"/>
    <property type="match status" value="1"/>
</dbReference>
<dbReference type="CDD" id="cd17536">
    <property type="entry name" value="REC_YesN-like"/>
    <property type="match status" value="1"/>
</dbReference>
<organism evidence="11 12">
    <name type="scientific">Paenibacillus herberti</name>
    <dbReference type="NCBI Taxonomy" id="1619309"/>
    <lineage>
        <taxon>Bacteria</taxon>
        <taxon>Bacillati</taxon>
        <taxon>Bacillota</taxon>
        <taxon>Bacilli</taxon>
        <taxon>Bacillales</taxon>
        <taxon>Paenibacillaceae</taxon>
        <taxon>Paenibacillus</taxon>
    </lineage>
</organism>
<evidence type="ECO:0000256" key="5">
    <source>
        <dbReference type="ARBA" id="ARBA00023015"/>
    </source>
</evidence>
<evidence type="ECO:0000259" key="9">
    <source>
        <dbReference type="PROSITE" id="PS01124"/>
    </source>
</evidence>
<feature type="domain" description="Response regulatory" evidence="10">
    <location>
        <begin position="6"/>
        <end position="123"/>
    </location>
</feature>
<dbReference type="Pfam" id="PF12833">
    <property type="entry name" value="HTH_18"/>
    <property type="match status" value="1"/>
</dbReference>
<dbReference type="Gene3D" id="1.10.10.60">
    <property type="entry name" value="Homeodomain-like"/>
    <property type="match status" value="2"/>
</dbReference>
<evidence type="ECO:0000256" key="2">
    <source>
        <dbReference type="ARBA" id="ARBA00022490"/>
    </source>
</evidence>
<comment type="subcellular location">
    <subcellularLocation>
        <location evidence="1">Cytoplasm</location>
    </subcellularLocation>
</comment>
<dbReference type="SUPFAM" id="SSF46689">
    <property type="entry name" value="Homeodomain-like"/>
    <property type="match status" value="1"/>
</dbReference>